<feature type="domain" description="PAS" evidence="11">
    <location>
        <begin position="396"/>
        <end position="451"/>
    </location>
</feature>
<keyword evidence="4" id="KW-0808">Transferase</keyword>
<accession>A0ABX1Z1N3</accession>
<dbReference type="NCBIfam" id="TIGR00229">
    <property type="entry name" value="sensory_box"/>
    <property type="match status" value="5"/>
</dbReference>
<feature type="domain" description="PAS" evidence="11">
    <location>
        <begin position="270"/>
        <end position="342"/>
    </location>
</feature>
<keyword evidence="5" id="KW-0547">Nucleotide-binding</keyword>
<dbReference type="InterPro" id="IPR004358">
    <property type="entry name" value="Sig_transdc_His_kin-like_C"/>
</dbReference>
<evidence type="ECO:0000259" key="12">
    <source>
        <dbReference type="PROSITE" id="PS50113"/>
    </source>
</evidence>
<dbReference type="PROSITE" id="PS50109">
    <property type="entry name" value="HIS_KIN"/>
    <property type="match status" value="1"/>
</dbReference>
<dbReference type="InterPro" id="IPR052162">
    <property type="entry name" value="Sensor_kinase/Photoreceptor"/>
</dbReference>
<feature type="domain" description="PAS" evidence="11">
    <location>
        <begin position="143"/>
        <end position="198"/>
    </location>
</feature>
<evidence type="ECO:0000256" key="2">
    <source>
        <dbReference type="ARBA" id="ARBA00012438"/>
    </source>
</evidence>
<dbReference type="Gene3D" id="3.30.565.10">
    <property type="entry name" value="Histidine kinase-like ATPase, C-terminal domain"/>
    <property type="match status" value="1"/>
</dbReference>
<dbReference type="InterPro" id="IPR013767">
    <property type="entry name" value="PAS_fold"/>
</dbReference>
<dbReference type="InterPro" id="IPR003661">
    <property type="entry name" value="HisK_dim/P_dom"/>
</dbReference>
<dbReference type="InterPro" id="IPR001610">
    <property type="entry name" value="PAC"/>
</dbReference>
<dbReference type="PROSITE" id="PS50112">
    <property type="entry name" value="PAS"/>
    <property type="match status" value="5"/>
</dbReference>
<evidence type="ECO:0000259" key="10">
    <source>
        <dbReference type="PROSITE" id="PS50109"/>
    </source>
</evidence>
<evidence type="ECO:0000313" key="13">
    <source>
        <dbReference type="EMBL" id="NOU87108.1"/>
    </source>
</evidence>
<dbReference type="Gene3D" id="3.30.450.20">
    <property type="entry name" value="PAS domain"/>
    <property type="match status" value="5"/>
</dbReference>
<dbReference type="PANTHER" id="PTHR43304:SF1">
    <property type="entry name" value="PAC DOMAIN-CONTAINING PROTEIN"/>
    <property type="match status" value="1"/>
</dbReference>
<comment type="catalytic activity">
    <reaction evidence="1">
        <text>ATP + protein L-histidine = ADP + protein N-phospho-L-histidine.</text>
        <dbReference type="EC" id="2.7.13.3"/>
    </reaction>
</comment>
<dbReference type="RefSeq" id="WP_171690311.1">
    <property type="nucleotide sequence ID" value="NZ_WHOC01000076.1"/>
</dbReference>
<reference evidence="13 14" key="1">
    <citation type="submission" date="2019-10" db="EMBL/GenBank/DDBJ databases">
        <title>Description of Paenibacillus choica sp. nov.</title>
        <authorList>
            <person name="Carlier A."/>
            <person name="Qi S."/>
        </authorList>
    </citation>
    <scope>NUCLEOTIDE SEQUENCE [LARGE SCALE GENOMIC DNA]</scope>
    <source>
        <strain evidence="13 14">LMG 31460</strain>
    </source>
</reference>
<dbReference type="SUPFAM" id="SSF47384">
    <property type="entry name" value="Homodimeric domain of signal transducing histidine kinase"/>
    <property type="match status" value="1"/>
</dbReference>
<dbReference type="PANTHER" id="PTHR43304">
    <property type="entry name" value="PHYTOCHROME-LIKE PROTEIN CPH1"/>
    <property type="match status" value="1"/>
</dbReference>
<dbReference type="Pfam" id="PF08447">
    <property type="entry name" value="PAS_3"/>
    <property type="match status" value="2"/>
</dbReference>
<dbReference type="InterPro" id="IPR036890">
    <property type="entry name" value="HATPase_C_sf"/>
</dbReference>
<dbReference type="SMART" id="SM00387">
    <property type="entry name" value="HATPase_c"/>
    <property type="match status" value="1"/>
</dbReference>
<sequence length="872" mass="99799">MIIEQQLENQTLFFQAFQYAPIGMVLVAINGSVLKANSTVCSIVGLSEEELLLKSVQEMTHPDDLNLDLAYRDQLIEGMRESYQMEKRLIKQQGEIIWVQITVSLVKNKAGEPLFFISQVINITDQKMTYNEIQEKNRLLIEREQRYRSVVEHAFDFITMHNPDGTYLYASPSCYEVLGYTPEEMIGKSGYEFLHPEDVQVGIQDHMAILQTDKQSNKIVRLRKKDGQYIWTESTSSSLLDPETGGTKEIIIVSRDITERIKKERNLQDNEQRYKSLFDYHPDLIYSMDLEGNYTSINQSFEELMGYSKQEMIENPINFRSVVDPTDYEQVEHHFIQATKGFAQRYEASGRNKTGRHTTFDVTNVPIFVNRQVIGVYGLASDITYRKELWKRLEETQNLYQLISENAQDIISFATPDGEIRYVSPAIKSLLGYAPDEYVGKVAIDFWHPDDIVSFINKGILQKTDVDTFTSRVRHKQGHYVWFETTAKIIRNDDREIVKVLAVGRDISERKRAEQELNAAKDQLESFIDRNVDPILILNLEEKVARINHAFEKTYGWTESEIVGLHLLDLPNIPIELKPEAIHNLARTKSIEAFEGHETIRKRKDGVILTVMISSFAMRGENGHINGWAVILRDITDKKQAEELLIRSEKLSIAGQLAAGIAHEIRNPITAIKGFVQLMKSGIVEKKIYLDIMASEIERIEMILSELLILAKPQIIQTERKDIRKLLAQVTTLLDTQAIINNIQIITEFDPDIPPILCDENQLKQVCINFIKNAIEAMPKGGNIVIQVKSNNENPNQIWLRFIDQGCGIPEHILSKLGEPFYTTKETGTGLGFMVSKRIIENHHGEVAVFSRENKGTTIEISLPIASYDEIN</sequence>
<dbReference type="CDD" id="cd00082">
    <property type="entry name" value="HisKA"/>
    <property type="match status" value="1"/>
</dbReference>
<dbReference type="SUPFAM" id="SSF55874">
    <property type="entry name" value="ATPase domain of HSP90 chaperone/DNA topoisomerase II/histidine kinase"/>
    <property type="match status" value="1"/>
</dbReference>
<dbReference type="SMART" id="SM00388">
    <property type="entry name" value="HisKA"/>
    <property type="match status" value="1"/>
</dbReference>
<evidence type="ECO:0000256" key="9">
    <source>
        <dbReference type="SAM" id="Coils"/>
    </source>
</evidence>
<evidence type="ECO:0000313" key="14">
    <source>
        <dbReference type="Proteomes" id="UP000658690"/>
    </source>
</evidence>
<protein>
    <recommendedName>
        <fullName evidence="2">histidine kinase</fullName>
        <ecNumber evidence="2">2.7.13.3</ecNumber>
    </recommendedName>
</protein>
<gene>
    <name evidence="13" type="ORF">GC102_15150</name>
</gene>
<evidence type="ECO:0000256" key="7">
    <source>
        <dbReference type="ARBA" id="ARBA00022840"/>
    </source>
</evidence>
<evidence type="ECO:0000259" key="11">
    <source>
        <dbReference type="PROSITE" id="PS50112"/>
    </source>
</evidence>
<dbReference type="CDD" id="cd00075">
    <property type="entry name" value="HATPase"/>
    <property type="match status" value="1"/>
</dbReference>
<evidence type="ECO:0000256" key="6">
    <source>
        <dbReference type="ARBA" id="ARBA00022777"/>
    </source>
</evidence>
<evidence type="ECO:0000256" key="4">
    <source>
        <dbReference type="ARBA" id="ARBA00022679"/>
    </source>
</evidence>
<keyword evidence="9" id="KW-0175">Coiled coil</keyword>
<keyword evidence="6" id="KW-0418">Kinase</keyword>
<evidence type="ECO:0000256" key="5">
    <source>
        <dbReference type="ARBA" id="ARBA00022741"/>
    </source>
</evidence>
<name>A0ABX1Z1N3_9BACL</name>
<feature type="domain" description="Histidine kinase" evidence="10">
    <location>
        <begin position="660"/>
        <end position="867"/>
    </location>
</feature>
<dbReference type="Gene3D" id="1.10.287.130">
    <property type="match status" value="1"/>
</dbReference>
<dbReference type="SMART" id="SM00086">
    <property type="entry name" value="PAC"/>
    <property type="match status" value="5"/>
</dbReference>
<keyword evidence="8" id="KW-0902">Two-component regulatory system</keyword>
<dbReference type="Pfam" id="PF13426">
    <property type="entry name" value="PAS_9"/>
    <property type="match status" value="1"/>
</dbReference>
<dbReference type="Proteomes" id="UP000658690">
    <property type="component" value="Unassembled WGS sequence"/>
</dbReference>
<feature type="domain" description="PAS" evidence="11">
    <location>
        <begin position="9"/>
        <end position="79"/>
    </location>
</feature>
<dbReference type="SMART" id="SM00091">
    <property type="entry name" value="PAS"/>
    <property type="match status" value="5"/>
</dbReference>
<dbReference type="Pfam" id="PF02518">
    <property type="entry name" value="HATPase_c"/>
    <property type="match status" value="1"/>
</dbReference>
<dbReference type="EC" id="2.7.13.3" evidence="2"/>
<feature type="domain" description="PAS" evidence="11">
    <location>
        <begin position="520"/>
        <end position="564"/>
    </location>
</feature>
<dbReference type="EMBL" id="WHOC01000076">
    <property type="protein sequence ID" value="NOU87108.1"/>
    <property type="molecule type" value="Genomic_DNA"/>
</dbReference>
<dbReference type="InterPro" id="IPR000014">
    <property type="entry name" value="PAS"/>
</dbReference>
<organism evidence="13 14">
    <name type="scientific">Paenibacillus germinis</name>
    <dbReference type="NCBI Taxonomy" id="2654979"/>
    <lineage>
        <taxon>Bacteria</taxon>
        <taxon>Bacillati</taxon>
        <taxon>Bacillota</taxon>
        <taxon>Bacilli</taxon>
        <taxon>Bacillales</taxon>
        <taxon>Paenibacillaceae</taxon>
        <taxon>Paenibacillus</taxon>
    </lineage>
</organism>
<dbReference type="InterPro" id="IPR036097">
    <property type="entry name" value="HisK_dim/P_sf"/>
</dbReference>
<dbReference type="InterPro" id="IPR013656">
    <property type="entry name" value="PAS_4"/>
</dbReference>
<dbReference type="CDD" id="cd00130">
    <property type="entry name" value="PAS"/>
    <property type="match status" value="5"/>
</dbReference>
<feature type="domain" description="PAC" evidence="12">
    <location>
        <begin position="216"/>
        <end position="269"/>
    </location>
</feature>
<feature type="coiled-coil region" evidence="9">
    <location>
        <begin position="503"/>
        <end position="530"/>
    </location>
</feature>
<evidence type="ECO:0000256" key="1">
    <source>
        <dbReference type="ARBA" id="ARBA00000085"/>
    </source>
</evidence>
<feature type="domain" description="PAC" evidence="12">
    <location>
        <begin position="467"/>
        <end position="519"/>
    </location>
</feature>
<dbReference type="SUPFAM" id="SSF55785">
    <property type="entry name" value="PYP-like sensor domain (PAS domain)"/>
    <property type="match status" value="5"/>
</dbReference>
<dbReference type="PRINTS" id="PR00344">
    <property type="entry name" value="BCTRLSENSOR"/>
</dbReference>
<keyword evidence="3" id="KW-0597">Phosphoprotein</keyword>
<feature type="domain" description="PAC" evidence="12">
    <location>
        <begin position="595"/>
        <end position="647"/>
    </location>
</feature>
<dbReference type="InterPro" id="IPR003594">
    <property type="entry name" value="HATPase_dom"/>
</dbReference>
<dbReference type="InterPro" id="IPR000700">
    <property type="entry name" value="PAS-assoc_C"/>
</dbReference>
<keyword evidence="7" id="KW-0067">ATP-binding</keyword>
<evidence type="ECO:0000256" key="8">
    <source>
        <dbReference type="ARBA" id="ARBA00023012"/>
    </source>
</evidence>
<dbReference type="Pfam" id="PF08448">
    <property type="entry name" value="PAS_4"/>
    <property type="match status" value="1"/>
</dbReference>
<dbReference type="Pfam" id="PF00989">
    <property type="entry name" value="PAS"/>
    <property type="match status" value="1"/>
</dbReference>
<keyword evidence="14" id="KW-1185">Reference proteome</keyword>
<dbReference type="InterPro" id="IPR013655">
    <property type="entry name" value="PAS_fold_3"/>
</dbReference>
<dbReference type="InterPro" id="IPR005467">
    <property type="entry name" value="His_kinase_dom"/>
</dbReference>
<evidence type="ECO:0000256" key="3">
    <source>
        <dbReference type="ARBA" id="ARBA00022553"/>
    </source>
</evidence>
<proteinExistence type="predicted"/>
<comment type="caution">
    <text evidence="13">The sequence shown here is derived from an EMBL/GenBank/DDBJ whole genome shotgun (WGS) entry which is preliminary data.</text>
</comment>
<dbReference type="PROSITE" id="PS50113">
    <property type="entry name" value="PAC"/>
    <property type="match status" value="4"/>
</dbReference>
<feature type="domain" description="PAC" evidence="12">
    <location>
        <begin position="83"/>
        <end position="135"/>
    </location>
</feature>
<dbReference type="Pfam" id="PF00512">
    <property type="entry name" value="HisKA"/>
    <property type="match status" value="1"/>
</dbReference>
<dbReference type="InterPro" id="IPR035965">
    <property type="entry name" value="PAS-like_dom_sf"/>
</dbReference>